<reference evidence="3" key="1">
    <citation type="submission" date="2017-02" db="UniProtKB">
        <authorList>
            <consortium name="WormBaseParasite"/>
        </authorList>
    </citation>
    <scope>IDENTIFICATION</scope>
</reference>
<dbReference type="Proteomes" id="UP000274131">
    <property type="component" value="Unassembled WGS sequence"/>
</dbReference>
<accession>A0A0N4V2G1</accession>
<reference evidence="1 2" key="2">
    <citation type="submission" date="2018-10" db="EMBL/GenBank/DDBJ databases">
        <authorList>
            <consortium name="Pathogen Informatics"/>
        </authorList>
    </citation>
    <scope>NUCLEOTIDE SEQUENCE [LARGE SCALE GENOMIC DNA]</scope>
</reference>
<dbReference type="WBParaSite" id="EVEC_0000418301-mRNA-1">
    <property type="protein sequence ID" value="EVEC_0000418301-mRNA-1"/>
    <property type="gene ID" value="EVEC_0000418301"/>
</dbReference>
<dbReference type="OrthoDB" id="5805133at2759"/>
<dbReference type="EMBL" id="UXUI01007709">
    <property type="protein sequence ID" value="VDD88899.1"/>
    <property type="molecule type" value="Genomic_DNA"/>
</dbReference>
<organism evidence="3">
    <name type="scientific">Enterobius vermicularis</name>
    <name type="common">Human pinworm</name>
    <dbReference type="NCBI Taxonomy" id="51028"/>
    <lineage>
        <taxon>Eukaryota</taxon>
        <taxon>Metazoa</taxon>
        <taxon>Ecdysozoa</taxon>
        <taxon>Nematoda</taxon>
        <taxon>Chromadorea</taxon>
        <taxon>Rhabditida</taxon>
        <taxon>Spirurina</taxon>
        <taxon>Oxyuridomorpha</taxon>
        <taxon>Oxyuroidea</taxon>
        <taxon>Oxyuridae</taxon>
        <taxon>Enterobius</taxon>
    </lineage>
</organism>
<evidence type="ECO:0000313" key="1">
    <source>
        <dbReference type="EMBL" id="VDD88899.1"/>
    </source>
</evidence>
<name>A0A0N4V2G1_ENTVE</name>
<proteinExistence type="predicted"/>
<evidence type="ECO:0000313" key="3">
    <source>
        <dbReference type="WBParaSite" id="EVEC_0000418301-mRNA-1"/>
    </source>
</evidence>
<sequence>GDDFDSFNVPLEELERESKHLTTLAEQCKRYEGHYRYYCKTSNIAKYNEEVRIICERYEIYCEEQFPSTINYIRRQRAYWKQSGLPRHAEIALTNCYSSCRETDPLCVLACECMHFQWIMDRQCRPGARVPALPNCQRFLYRIWRPRADLSPFPYGFYSPPPVVRGIFYGYDGVGNHQIFDIPRKHGISFYRGTQTTLVNWPEGKVSTGSTFDVPFIGIEGLYNAFNIGFPNMSAAFRNLNKFGGLNPGTGR</sequence>
<evidence type="ECO:0000313" key="2">
    <source>
        <dbReference type="Proteomes" id="UP000274131"/>
    </source>
</evidence>
<dbReference type="AlphaFoldDB" id="A0A0N4V2G1"/>
<protein>
    <submittedName>
        <fullName evidence="3">Amiloride-sensitive sodium channel subunit alpha</fullName>
    </submittedName>
</protein>
<gene>
    <name evidence="1" type="ORF">EVEC_LOCUS3891</name>
</gene>
<keyword evidence="2" id="KW-1185">Reference proteome</keyword>